<evidence type="ECO:0000256" key="2">
    <source>
        <dbReference type="SAM" id="Phobius"/>
    </source>
</evidence>
<evidence type="ECO:0000313" key="3">
    <source>
        <dbReference type="EMBL" id="SEJ26300.1"/>
    </source>
</evidence>
<name>A0A1H6XN83_9MICO</name>
<evidence type="ECO:0000313" key="4">
    <source>
        <dbReference type="Proteomes" id="UP000183315"/>
    </source>
</evidence>
<reference evidence="4" key="1">
    <citation type="submission" date="2016-10" db="EMBL/GenBank/DDBJ databases">
        <authorList>
            <person name="Varghese N."/>
        </authorList>
    </citation>
    <scope>NUCLEOTIDE SEQUENCE [LARGE SCALE GENOMIC DNA]</scope>
    <source>
        <strain evidence="4">DSM 24868</strain>
    </source>
</reference>
<dbReference type="AlphaFoldDB" id="A0A1H6XN83"/>
<gene>
    <name evidence="3" type="ORF">SAMN05421637_1370</name>
</gene>
<dbReference type="EMBL" id="FNZI01000002">
    <property type="protein sequence ID" value="SEJ26300.1"/>
    <property type="molecule type" value="Genomic_DNA"/>
</dbReference>
<sequence length="197" mass="20080">MDLSAGIHKPMIGPAAHHTSTARDPRLPEVSPGGDGIGEPDATSRTWVIPVAMVLVIALAIGGWALLGSRGDDAARAAAAADGIVILPAHSDEVTVTEAGDGYRILRETVASDGATAAVAYFILPAEAAPSGDAWTAFEWPGVEAYVQRGADAQLFVEAGAQDWSVLRDPTLGNASARAVAGAWGDLVDIVAFDAGA</sequence>
<feature type="transmembrane region" description="Helical" evidence="2">
    <location>
        <begin position="47"/>
        <end position="67"/>
    </location>
</feature>
<keyword evidence="4" id="KW-1185">Reference proteome</keyword>
<protein>
    <submittedName>
        <fullName evidence="3">Uncharacterized protein</fullName>
    </submittedName>
</protein>
<dbReference type="STRING" id="1043493.SAMN05421637_1370"/>
<dbReference type="RefSeq" id="WP_042214178.1">
    <property type="nucleotide sequence ID" value="NZ_BBLU01000005.1"/>
</dbReference>
<proteinExistence type="predicted"/>
<keyword evidence="2" id="KW-1133">Transmembrane helix</keyword>
<keyword evidence="2" id="KW-0812">Transmembrane</keyword>
<dbReference type="OrthoDB" id="5142395at2"/>
<accession>A0A1H6XN83</accession>
<keyword evidence="2" id="KW-0472">Membrane</keyword>
<organism evidence="3 4">
    <name type="scientific">Demequina mangrovi</name>
    <dbReference type="NCBI Taxonomy" id="1043493"/>
    <lineage>
        <taxon>Bacteria</taxon>
        <taxon>Bacillati</taxon>
        <taxon>Actinomycetota</taxon>
        <taxon>Actinomycetes</taxon>
        <taxon>Micrococcales</taxon>
        <taxon>Demequinaceae</taxon>
        <taxon>Demequina</taxon>
    </lineage>
</organism>
<evidence type="ECO:0000256" key="1">
    <source>
        <dbReference type="SAM" id="MobiDB-lite"/>
    </source>
</evidence>
<feature type="region of interest" description="Disordered" evidence="1">
    <location>
        <begin position="1"/>
        <end position="41"/>
    </location>
</feature>
<dbReference type="Proteomes" id="UP000183315">
    <property type="component" value="Unassembled WGS sequence"/>
</dbReference>